<proteinExistence type="predicted"/>
<keyword evidence="4" id="KW-0238">DNA-binding</keyword>
<dbReference type="InterPro" id="IPR011789">
    <property type="entry name" value="CueR"/>
</dbReference>
<dbReference type="GO" id="GO:0005737">
    <property type="term" value="C:cytoplasm"/>
    <property type="evidence" value="ECO:0007669"/>
    <property type="project" value="UniProtKB-SubCell"/>
</dbReference>
<dbReference type="GO" id="GO:0045893">
    <property type="term" value="P:positive regulation of DNA-templated transcription"/>
    <property type="evidence" value="ECO:0007669"/>
    <property type="project" value="InterPro"/>
</dbReference>
<dbReference type="Pfam" id="PF09278">
    <property type="entry name" value="MerR-DNA-bind"/>
    <property type="match status" value="1"/>
</dbReference>
<evidence type="ECO:0000259" key="7">
    <source>
        <dbReference type="PROSITE" id="PS50937"/>
    </source>
</evidence>
<dbReference type="InterPro" id="IPR009061">
    <property type="entry name" value="DNA-bd_dom_put_sf"/>
</dbReference>
<dbReference type="GO" id="GO:0003677">
    <property type="term" value="F:DNA binding"/>
    <property type="evidence" value="ECO:0007669"/>
    <property type="project" value="UniProtKB-KW"/>
</dbReference>
<evidence type="ECO:0000313" key="9">
    <source>
        <dbReference type="Proteomes" id="UP001165667"/>
    </source>
</evidence>
<evidence type="ECO:0000256" key="4">
    <source>
        <dbReference type="ARBA" id="ARBA00023125"/>
    </source>
</evidence>
<gene>
    <name evidence="8" type="primary">cueR</name>
    <name evidence="8" type="ORF">M8523_28340</name>
</gene>
<dbReference type="CDD" id="cd01108">
    <property type="entry name" value="HTH_CueR"/>
    <property type="match status" value="1"/>
</dbReference>
<dbReference type="Gene3D" id="1.10.1660.10">
    <property type="match status" value="1"/>
</dbReference>
<dbReference type="PANTHER" id="PTHR30204">
    <property type="entry name" value="REDOX-CYCLING DRUG-SENSING TRANSCRIPTIONAL ACTIVATOR SOXR"/>
    <property type="match status" value="1"/>
</dbReference>
<dbReference type="PROSITE" id="PS00552">
    <property type="entry name" value="HTH_MERR_1"/>
    <property type="match status" value="1"/>
</dbReference>
<evidence type="ECO:0000256" key="1">
    <source>
        <dbReference type="ARBA" id="ARBA00004496"/>
    </source>
</evidence>
<dbReference type="Proteomes" id="UP001165667">
    <property type="component" value="Unassembled WGS sequence"/>
</dbReference>
<dbReference type="PANTHER" id="PTHR30204:SF94">
    <property type="entry name" value="HEAVY METAL-DEPENDENT TRANSCRIPTIONAL REGULATOR HI_0293-RELATED"/>
    <property type="match status" value="1"/>
</dbReference>
<dbReference type="SUPFAM" id="SSF46955">
    <property type="entry name" value="Putative DNA-binding domain"/>
    <property type="match status" value="1"/>
</dbReference>
<keyword evidence="2" id="KW-0963">Cytoplasm</keyword>
<evidence type="ECO:0000256" key="6">
    <source>
        <dbReference type="SAM" id="MobiDB-lite"/>
    </source>
</evidence>
<dbReference type="InterPro" id="IPR000551">
    <property type="entry name" value="MerR-type_HTH_dom"/>
</dbReference>
<dbReference type="GO" id="GO:0005507">
    <property type="term" value="F:copper ion binding"/>
    <property type="evidence" value="ECO:0007669"/>
    <property type="project" value="InterPro"/>
</dbReference>
<dbReference type="InterPro" id="IPR047057">
    <property type="entry name" value="MerR_fam"/>
</dbReference>
<dbReference type="InterPro" id="IPR015358">
    <property type="entry name" value="Tscrpt_reg_MerR_DNA-bd"/>
</dbReference>
<dbReference type="Pfam" id="PF00376">
    <property type="entry name" value="MerR"/>
    <property type="match status" value="1"/>
</dbReference>
<evidence type="ECO:0000256" key="2">
    <source>
        <dbReference type="ARBA" id="ARBA00022490"/>
    </source>
</evidence>
<evidence type="ECO:0000313" key="8">
    <source>
        <dbReference type="EMBL" id="MCW6511873.1"/>
    </source>
</evidence>
<dbReference type="RefSeq" id="WP_282588252.1">
    <property type="nucleotide sequence ID" value="NZ_JAMOIM010000035.1"/>
</dbReference>
<dbReference type="PROSITE" id="PS50937">
    <property type="entry name" value="HTH_MERR_2"/>
    <property type="match status" value="1"/>
</dbReference>
<name>A0AA41Z7F1_9HYPH</name>
<reference evidence="8" key="1">
    <citation type="submission" date="2022-05" db="EMBL/GenBank/DDBJ databases">
        <authorList>
            <person name="Pankratov T."/>
        </authorList>
    </citation>
    <scope>NUCLEOTIDE SEQUENCE</scope>
    <source>
        <strain evidence="8">BP6-180914</strain>
    </source>
</reference>
<comment type="subcellular location">
    <subcellularLocation>
        <location evidence="1">Cytoplasm</location>
    </subcellularLocation>
</comment>
<sequence length="147" mass="16298">MQIGQAAKASGVTAKMIRHYEAIGLVPSAGRQPSNYRDYDDADVHRLRFIRRSRDLGFPMDRIRDLLKLWSDRHRSSSEVKAIALAHVAEMETRIAHMREMADVLHALADACEGNGRPECPIIRGLEGSDAGGPRMPAYLPPGSVNH</sequence>
<feature type="domain" description="HTH merR-type" evidence="7">
    <location>
        <begin position="1"/>
        <end position="69"/>
    </location>
</feature>
<dbReference type="PRINTS" id="PR00040">
    <property type="entry name" value="HTHMERR"/>
</dbReference>
<protein>
    <submittedName>
        <fullName evidence="8">Cu(I)-responsive transcriptional regulator</fullName>
    </submittedName>
</protein>
<keyword evidence="3" id="KW-0805">Transcription regulation</keyword>
<keyword evidence="9" id="KW-1185">Reference proteome</keyword>
<dbReference type="SMART" id="SM00422">
    <property type="entry name" value="HTH_MERR"/>
    <property type="match status" value="1"/>
</dbReference>
<feature type="region of interest" description="Disordered" evidence="6">
    <location>
        <begin position="126"/>
        <end position="147"/>
    </location>
</feature>
<accession>A0AA41Z7F1</accession>
<dbReference type="EMBL" id="JAMOIM010000035">
    <property type="protein sequence ID" value="MCW6511873.1"/>
    <property type="molecule type" value="Genomic_DNA"/>
</dbReference>
<keyword evidence="5" id="KW-0804">Transcription</keyword>
<dbReference type="GO" id="GO:0003700">
    <property type="term" value="F:DNA-binding transcription factor activity"/>
    <property type="evidence" value="ECO:0007669"/>
    <property type="project" value="InterPro"/>
</dbReference>
<dbReference type="NCBIfam" id="TIGR02044">
    <property type="entry name" value="CueR"/>
    <property type="match status" value="1"/>
</dbReference>
<organism evidence="8 9">
    <name type="scientific">Lichenifustis flavocetrariae</name>
    <dbReference type="NCBI Taxonomy" id="2949735"/>
    <lineage>
        <taxon>Bacteria</taxon>
        <taxon>Pseudomonadati</taxon>
        <taxon>Pseudomonadota</taxon>
        <taxon>Alphaproteobacteria</taxon>
        <taxon>Hyphomicrobiales</taxon>
        <taxon>Lichenihabitantaceae</taxon>
        <taxon>Lichenifustis</taxon>
    </lineage>
</organism>
<dbReference type="AlphaFoldDB" id="A0AA41Z7F1"/>
<comment type="caution">
    <text evidence="8">The sequence shown here is derived from an EMBL/GenBank/DDBJ whole genome shotgun (WGS) entry which is preliminary data.</text>
</comment>
<evidence type="ECO:0000256" key="5">
    <source>
        <dbReference type="ARBA" id="ARBA00023163"/>
    </source>
</evidence>
<evidence type="ECO:0000256" key="3">
    <source>
        <dbReference type="ARBA" id="ARBA00023015"/>
    </source>
</evidence>